<dbReference type="InterPro" id="IPR006498">
    <property type="entry name" value="Tail_tube"/>
</dbReference>
<evidence type="ECO:0008006" key="5">
    <source>
        <dbReference type="Google" id="ProtNLM"/>
    </source>
</evidence>
<dbReference type="EMBL" id="QNSA01000001">
    <property type="protein sequence ID" value="RBP76993.1"/>
    <property type="molecule type" value="Genomic_DNA"/>
</dbReference>
<dbReference type="EMBL" id="QPJB01000001">
    <property type="protein sequence ID" value="RCW37839.1"/>
    <property type="molecule type" value="Genomic_DNA"/>
</dbReference>
<dbReference type="NCBIfam" id="TIGR01611">
    <property type="entry name" value="tail_tube"/>
    <property type="match status" value="1"/>
</dbReference>
<evidence type="ECO:0000313" key="3">
    <source>
        <dbReference type="Proteomes" id="UP000252795"/>
    </source>
</evidence>
<keyword evidence="4" id="KW-1185">Reference proteome</keyword>
<gene>
    <name evidence="2" type="ORF">DET51_101176</name>
    <name evidence="1" type="ORF">DET64_101177</name>
</gene>
<dbReference type="Proteomes" id="UP000252795">
    <property type="component" value="Unassembled WGS sequence"/>
</dbReference>
<name>A0A368V9L5_MARNT</name>
<proteinExistence type="predicted"/>
<evidence type="ECO:0000313" key="4">
    <source>
        <dbReference type="Proteomes" id="UP000253065"/>
    </source>
</evidence>
<organism evidence="2 3">
    <name type="scientific">Marinobacter nauticus</name>
    <name type="common">Marinobacter hydrocarbonoclasticus</name>
    <name type="synonym">Marinobacter aquaeolei</name>
    <dbReference type="NCBI Taxonomy" id="2743"/>
    <lineage>
        <taxon>Bacteria</taxon>
        <taxon>Pseudomonadati</taxon>
        <taxon>Pseudomonadota</taxon>
        <taxon>Gammaproteobacteria</taxon>
        <taxon>Pseudomonadales</taxon>
        <taxon>Marinobacteraceae</taxon>
        <taxon>Marinobacter</taxon>
    </lineage>
</organism>
<dbReference type="RefSeq" id="WP_113878908.1">
    <property type="nucleotide sequence ID" value="NZ_QNSA01000001.1"/>
</dbReference>
<dbReference type="Pfam" id="PF04985">
    <property type="entry name" value="Phage_tube"/>
    <property type="match status" value="1"/>
</dbReference>
<evidence type="ECO:0000313" key="1">
    <source>
        <dbReference type="EMBL" id="RBP76993.1"/>
    </source>
</evidence>
<reference evidence="2 3" key="1">
    <citation type="submission" date="2018-07" db="EMBL/GenBank/DDBJ databases">
        <title>Freshwater and sediment microbial communities from various areas in North America, analyzing microbe dynamics in response to fracking.</title>
        <authorList>
            <person name="Lamendella R."/>
        </authorList>
    </citation>
    <scope>NUCLEOTIDE SEQUENCE [LARGE SCALE GENOMIC DNA]</scope>
    <source>
        <strain evidence="2 3">114E</strain>
        <strain evidence="1 4">114E_o</strain>
    </source>
</reference>
<protein>
    <recommendedName>
        <fullName evidence="5">Phage major tail tube protein</fullName>
    </recommendedName>
</protein>
<comment type="caution">
    <text evidence="2">The sequence shown here is derived from an EMBL/GenBank/DDBJ whole genome shotgun (WGS) entry which is preliminary data.</text>
</comment>
<sequence>MALPKKLKHFNLFGNGDNWQGQIASLTLPPMVRQMEEFRGGGMNAPVDIDQGMEKMEFQWTPAGIIPGLFDNFGTSQLDADLLRFSGSYQRDDTGETLPVEIVVRGRHREIAMGDAEPGSDNTLSVTTTLSYYKLTIGGEEVVEIDVPGMVERIRGQDRLAEHRSNIGL</sequence>
<dbReference type="AlphaFoldDB" id="A0A368V9L5"/>
<accession>A0A368V9L5</accession>
<dbReference type="Proteomes" id="UP000253065">
    <property type="component" value="Unassembled WGS sequence"/>
</dbReference>
<evidence type="ECO:0000313" key="2">
    <source>
        <dbReference type="EMBL" id="RCW37839.1"/>
    </source>
</evidence>